<organism evidence="9 10">
    <name type="scientific">Candidatus Nitrosopumilus salarius BD31</name>
    <dbReference type="NCBI Taxonomy" id="859350"/>
    <lineage>
        <taxon>Archaea</taxon>
        <taxon>Nitrososphaerota</taxon>
        <taxon>Nitrososphaeria</taxon>
        <taxon>Nitrosopumilales</taxon>
        <taxon>Nitrosopumilaceae</taxon>
        <taxon>Nitrosopumilus</taxon>
    </lineage>
</organism>
<feature type="domain" description="Major facilitator superfamily (MFS) profile" evidence="8">
    <location>
        <begin position="1"/>
        <end position="411"/>
    </location>
</feature>
<accession>I3D377</accession>
<dbReference type="PROSITE" id="PS00217">
    <property type="entry name" value="SUGAR_TRANSPORT_2"/>
    <property type="match status" value="1"/>
</dbReference>
<dbReference type="SUPFAM" id="SSF103473">
    <property type="entry name" value="MFS general substrate transporter"/>
    <property type="match status" value="1"/>
</dbReference>
<feature type="transmembrane region" description="Helical" evidence="7">
    <location>
        <begin position="225"/>
        <end position="243"/>
    </location>
</feature>
<dbReference type="PATRIC" id="fig|859350.6.peg.802"/>
<feature type="transmembrane region" description="Helical" evidence="7">
    <location>
        <begin position="263"/>
        <end position="281"/>
    </location>
</feature>
<dbReference type="InterPro" id="IPR036259">
    <property type="entry name" value="MFS_trans_sf"/>
</dbReference>
<evidence type="ECO:0000256" key="5">
    <source>
        <dbReference type="ARBA" id="ARBA00022989"/>
    </source>
</evidence>
<dbReference type="GO" id="GO:0022857">
    <property type="term" value="F:transmembrane transporter activity"/>
    <property type="evidence" value="ECO:0007669"/>
    <property type="project" value="InterPro"/>
</dbReference>
<evidence type="ECO:0000256" key="3">
    <source>
        <dbReference type="ARBA" id="ARBA00022475"/>
    </source>
</evidence>
<dbReference type="PANTHER" id="PTHR43045">
    <property type="entry name" value="SHIKIMATE TRANSPORTER"/>
    <property type="match status" value="1"/>
</dbReference>
<gene>
    <name evidence="9" type="ORF">BD31_I1846</name>
</gene>
<evidence type="ECO:0000259" key="8">
    <source>
        <dbReference type="PROSITE" id="PS50850"/>
    </source>
</evidence>
<keyword evidence="5 7" id="KW-1133">Transmembrane helix</keyword>
<keyword evidence="3" id="KW-1003">Cell membrane</keyword>
<feature type="transmembrane region" description="Helical" evidence="7">
    <location>
        <begin position="172"/>
        <end position="191"/>
    </location>
</feature>
<evidence type="ECO:0000256" key="7">
    <source>
        <dbReference type="SAM" id="Phobius"/>
    </source>
</evidence>
<comment type="caution">
    <text evidence="9">The sequence shown here is derived from an EMBL/GenBank/DDBJ whole genome shotgun (WGS) entry which is preliminary data.</text>
</comment>
<dbReference type="GO" id="GO:0005886">
    <property type="term" value="C:plasma membrane"/>
    <property type="evidence" value="ECO:0007669"/>
    <property type="project" value="UniProtKB-SubCell"/>
</dbReference>
<evidence type="ECO:0000313" key="10">
    <source>
        <dbReference type="Proteomes" id="UP000003423"/>
    </source>
</evidence>
<feature type="transmembrane region" description="Helical" evidence="7">
    <location>
        <begin position="99"/>
        <end position="119"/>
    </location>
</feature>
<dbReference type="Pfam" id="PF07690">
    <property type="entry name" value="MFS_1"/>
    <property type="match status" value="1"/>
</dbReference>
<dbReference type="EMBL" id="AEXL02000081">
    <property type="protein sequence ID" value="EIJ66170.1"/>
    <property type="molecule type" value="Genomic_DNA"/>
</dbReference>
<feature type="transmembrane region" description="Helical" evidence="7">
    <location>
        <begin position="43"/>
        <end position="61"/>
    </location>
</feature>
<keyword evidence="2" id="KW-0813">Transport</keyword>
<dbReference type="AlphaFoldDB" id="I3D377"/>
<dbReference type="Gene3D" id="1.20.1250.20">
    <property type="entry name" value="MFS general substrate transporter like domains"/>
    <property type="match status" value="2"/>
</dbReference>
<keyword evidence="10" id="KW-1185">Reference proteome</keyword>
<feature type="transmembrane region" description="Helical" evidence="7">
    <location>
        <begin position="140"/>
        <end position="160"/>
    </location>
</feature>
<evidence type="ECO:0000256" key="6">
    <source>
        <dbReference type="ARBA" id="ARBA00023136"/>
    </source>
</evidence>
<feature type="transmembrane region" description="Helical" evidence="7">
    <location>
        <begin position="318"/>
        <end position="337"/>
    </location>
</feature>
<reference evidence="9 10" key="1">
    <citation type="journal article" date="2012" name="J. Bacteriol.">
        <title>Genome sequence of "Candidatus Nitrosopumilus salaria" BD31, an ammonia-oxidizing archaeon from the San Francisco Bay estuary.</title>
        <authorList>
            <person name="Mosier A.C."/>
            <person name="Allen E.E."/>
            <person name="Kim M."/>
            <person name="Ferriera S."/>
            <person name="Francis C.A."/>
        </authorList>
    </citation>
    <scope>NUCLEOTIDE SEQUENCE [LARGE SCALE GENOMIC DNA]</scope>
    <source>
        <strain evidence="9 10">BD31</strain>
    </source>
</reference>
<feature type="transmembrane region" description="Helical" evidence="7">
    <location>
        <begin position="358"/>
        <end position="379"/>
    </location>
</feature>
<evidence type="ECO:0000313" key="9">
    <source>
        <dbReference type="EMBL" id="EIJ66170.1"/>
    </source>
</evidence>
<dbReference type="InterPro" id="IPR011701">
    <property type="entry name" value="MFS"/>
</dbReference>
<dbReference type="PANTHER" id="PTHR43045:SF1">
    <property type="entry name" value="SHIKIMATE TRANSPORTER"/>
    <property type="match status" value="1"/>
</dbReference>
<feature type="transmembrane region" description="Helical" evidence="7">
    <location>
        <begin position="73"/>
        <end position="93"/>
    </location>
</feature>
<feature type="transmembrane region" description="Helical" evidence="7">
    <location>
        <begin position="12"/>
        <end position="31"/>
    </location>
</feature>
<evidence type="ECO:0000256" key="1">
    <source>
        <dbReference type="ARBA" id="ARBA00004651"/>
    </source>
</evidence>
<dbReference type="Proteomes" id="UP000003423">
    <property type="component" value="Unassembled WGS sequence"/>
</dbReference>
<protein>
    <submittedName>
        <fullName evidence="9">Transporter, major facilitator family protein</fullName>
    </submittedName>
</protein>
<name>I3D377_9ARCH</name>
<evidence type="ECO:0000256" key="4">
    <source>
        <dbReference type="ARBA" id="ARBA00022692"/>
    </source>
</evidence>
<comment type="subcellular location">
    <subcellularLocation>
        <location evidence="1">Cell membrane</location>
        <topology evidence="1">Multi-pass membrane protein</topology>
    </subcellularLocation>
</comment>
<dbReference type="RefSeq" id="WP_008298812.1">
    <property type="nucleotide sequence ID" value="NZ_AEXL02000081.1"/>
</dbReference>
<dbReference type="InterPro" id="IPR005829">
    <property type="entry name" value="Sugar_transporter_CS"/>
</dbReference>
<feature type="transmembrane region" description="Helical" evidence="7">
    <location>
        <begin position="385"/>
        <end position="404"/>
    </location>
</feature>
<dbReference type="InterPro" id="IPR020846">
    <property type="entry name" value="MFS_dom"/>
</dbReference>
<dbReference type="PROSITE" id="PS50850">
    <property type="entry name" value="MFS"/>
    <property type="match status" value="1"/>
</dbReference>
<keyword evidence="6 7" id="KW-0472">Membrane</keyword>
<sequence length="424" mass="46792">MFGSWMGWALDGYDLVLMLFVLTSVSQLFFPSENSTTSLLSSFAAYVIALLIRPVGGAFFGNYGDKFGRKKTMMITIIGFSIATFSMGFLPVWEQAGLLAPILLISLRFVQGFFAGGEWGSGSVLTMESATKEKRGPMSGFLQGGFSLGFIMAAISFTIVSSVYSDNQFSEFGWRILFISGLIPGILSLIIRLKMSESTVWLEKKEKHGTHDFPLKKILSKEHRGKFLSVMMITSGLHYLYYTSLGFMPTFLENYVHVTRSDIALVMIAGTSTALFGEFFAGSISQRIGRLRTFSIFAKASIVLAVPLSLFLFESTSFFAILGYVVILTVITVSPWGPIPAFLSERFPTRIRNSASSFAYSAGLIVGAWAPMIAINLFSIDSQHIPYLLAFNIIIGAVTVLIGVRFNPETRDIDLVDHPYESQK</sequence>
<proteinExistence type="predicted"/>
<evidence type="ECO:0000256" key="2">
    <source>
        <dbReference type="ARBA" id="ARBA00022448"/>
    </source>
</evidence>
<feature type="transmembrane region" description="Helical" evidence="7">
    <location>
        <begin position="293"/>
        <end position="312"/>
    </location>
</feature>
<keyword evidence="4 7" id="KW-0812">Transmembrane</keyword>